<reference evidence="2" key="1">
    <citation type="submission" date="2025-08" db="UniProtKB">
        <authorList>
            <consortium name="RefSeq"/>
        </authorList>
    </citation>
    <scope>IDENTIFICATION</scope>
    <source>
        <tissue evidence="2">Muscle</tissue>
    </source>
</reference>
<proteinExistence type="predicted"/>
<evidence type="ECO:0000313" key="1">
    <source>
        <dbReference type="Proteomes" id="UP000694941"/>
    </source>
</evidence>
<dbReference type="InterPro" id="IPR052107">
    <property type="entry name" value="HEAT6"/>
</dbReference>
<gene>
    <name evidence="2" type="primary">LOC106474521</name>
</gene>
<organism evidence="1 2">
    <name type="scientific">Limulus polyphemus</name>
    <name type="common">Atlantic horseshoe crab</name>
    <dbReference type="NCBI Taxonomy" id="6850"/>
    <lineage>
        <taxon>Eukaryota</taxon>
        <taxon>Metazoa</taxon>
        <taxon>Ecdysozoa</taxon>
        <taxon>Arthropoda</taxon>
        <taxon>Chelicerata</taxon>
        <taxon>Merostomata</taxon>
        <taxon>Xiphosura</taxon>
        <taxon>Limulidae</taxon>
        <taxon>Limulus</taxon>
    </lineage>
</organism>
<name>A0ABM1BXP8_LIMPO</name>
<accession>A0ABM1BXP8</accession>
<keyword evidence="1" id="KW-1185">Reference proteome</keyword>
<dbReference type="GeneID" id="106474521"/>
<protein>
    <submittedName>
        <fullName evidence="2">HEAT repeat-containing protein 6-like</fullName>
    </submittedName>
</protein>
<sequence length="185" mass="21048">MASSCSIIRNDKLLDHQKEILKSCTLKLENLKRGNEDIQKSEINTTLDELNGLTYTIVFFSTEEAEKLLQMCFFHIPFTSEHLVSKLCHLLTNILTKQQVECRSEFLHACLGYFTRALQICGTWVTSDILDTLAVLVADNVGRIEQYWENLIGPQGSLLVFVSPTYPDPNICLSSLKCLQNFTLR</sequence>
<dbReference type="Proteomes" id="UP000694941">
    <property type="component" value="Unplaced"/>
</dbReference>
<dbReference type="RefSeq" id="XP_013790665.1">
    <property type="nucleotide sequence ID" value="XM_013935211.2"/>
</dbReference>
<dbReference type="PANTHER" id="PTHR13366">
    <property type="entry name" value="MALARIA ANTIGEN-RELATED"/>
    <property type="match status" value="1"/>
</dbReference>
<dbReference type="PANTHER" id="PTHR13366:SF0">
    <property type="entry name" value="HEAT REPEAT-CONTAINING PROTEIN 6"/>
    <property type="match status" value="1"/>
</dbReference>
<evidence type="ECO:0000313" key="2">
    <source>
        <dbReference type="RefSeq" id="XP_013790665.1"/>
    </source>
</evidence>